<sequence>MKNRFPTRSARPGFSLVELLVSMAVISILMLIFATMTDRTASIWRSTRGKVSQFQQARDAFETITRNLSQATLNTYLDYYDKSGARRDQTNAASFEPGRYGRYSELRFRSGAAAAILQQPPAQTPGHALFFYAPLGETGIPTHGALHHLLNLTGYYITYGEDTERPSFLPLIPTYGFRLMELKQRSESLVPLGGPERWPPDVAANPDAHIIARNIIAITFLPKLPGQGPAGDPSVDPTGSALAPNYEFDSFTEGQGGLRKELSSQHQLPPIVEVTMVAIDDASAERIGGSSEPPDLGLADLFQNADAEIRKADLETLLKNLRAKQLNARVFTTQVSLKSAKWSRE</sequence>
<keyword evidence="3" id="KW-1185">Reference proteome</keyword>
<dbReference type="NCBIfam" id="TIGR02599">
    <property type="entry name" value="Verru_Chthon cassette protein C"/>
    <property type="match status" value="1"/>
</dbReference>
<dbReference type="Pfam" id="PF07963">
    <property type="entry name" value="N_methyl"/>
    <property type="match status" value="1"/>
</dbReference>
<keyword evidence="1" id="KW-0812">Transmembrane</keyword>
<feature type="transmembrane region" description="Helical" evidence="1">
    <location>
        <begin position="12"/>
        <end position="36"/>
    </location>
</feature>
<evidence type="ECO:0000256" key="1">
    <source>
        <dbReference type="SAM" id="Phobius"/>
    </source>
</evidence>
<dbReference type="AlphaFoldDB" id="A0A4R7RSA5"/>
<dbReference type="RefSeq" id="WP_133796420.1">
    <property type="nucleotide sequence ID" value="NZ_SOCA01000007.1"/>
</dbReference>
<keyword evidence="1" id="KW-0472">Membrane</keyword>
<proteinExistence type="predicted"/>
<evidence type="ECO:0000313" key="3">
    <source>
        <dbReference type="Proteomes" id="UP000295662"/>
    </source>
</evidence>
<reference evidence="2 3" key="1">
    <citation type="submission" date="2019-03" db="EMBL/GenBank/DDBJ databases">
        <title>Genomic Encyclopedia of Archaeal and Bacterial Type Strains, Phase II (KMG-II): from individual species to whole genera.</title>
        <authorList>
            <person name="Goeker M."/>
        </authorList>
    </citation>
    <scope>NUCLEOTIDE SEQUENCE [LARGE SCALE GENOMIC DNA]</scope>
    <source>
        <strain evidence="2 3">ATCC 25309</strain>
    </source>
</reference>
<name>A0A4R7RSA5_9BACT</name>
<dbReference type="OrthoDB" id="180984at2"/>
<dbReference type="Proteomes" id="UP000295662">
    <property type="component" value="Unassembled WGS sequence"/>
</dbReference>
<dbReference type="InterPro" id="IPR012902">
    <property type="entry name" value="N_methyl_site"/>
</dbReference>
<dbReference type="InterPro" id="IPR019839">
    <property type="entry name" value="Verru/Chthon_C"/>
</dbReference>
<organism evidence="2 3">
    <name type="scientific">Prosthecobacter fusiformis</name>
    <dbReference type="NCBI Taxonomy" id="48464"/>
    <lineage>
        <taxon>Bacteria</taxon>
        <taxon>Pseudomonadati</taxon>
        <taxon>Verrucomicrobiota</taxon>
        <taxon>Verrucomicrobiia</taxon>
        <taxon>Verrucomicrobiales</taxon>
        <taxon>Verrucomicrobiaceae</taxon>
        <taxon>Prosthecobacter</taxon>
    </lineage>
</organism>
<gene>
    <name evidence="2" type="ORF">EI77_03398</name>
</gene>
<dbReference type="NCBIfam" id="TIGR02532">
    <property type="entry name" value="IV_pilin_GFxxxE"/>
    <property type="match status" value="1"/>
</dbReference>
<keyword evidence="1" id="KW-1133">Transmembrane helix</keyword>
<dbReference type="EMBL" id="SOCA01000007">
    <property type="protein sequence ID" value="TDU67197.1"/>
    <property type="molecule type" value="Genomic_DNA"/>
</dbReference>
<evidence type="ECO:0000313" key="2">
    <source>
        <dbReference type="EMBL" id="TDU67197.1"/>
    </source>
</evidence>
<accession>A0A4R7RSA5</accession>
<comment type="caution">
    <text evidence="2">The sequence shown here is derived from an EMBL/GenBank/DDBJ whole genome shotgun (WGS) entry which is preliminary data.</text>
</comment>
<protein>
    <submittedName>
        <fullName evidence="2">Uncharacterized protein (TIGR02599 family)</fullName>
    </submittedName>
</protein>